<dbReference type="PROSITE" id="PS00699">
    <property type="entry name" value="NITROGENASE_1_1"/>
    <property type="match status" value="2"/>
</dbReference>
<name>A0A833H4B4_9LEPT</name>
<sequence length="865" mass="94309">MSVKRDEQLFVHSCRTDSAQGVCRTRGGESCAFDGAMIVLQCIADCAHLVHGPIACAGNSYESRGTLSHKGILHRRSYTTDIGELDIVYGAEQRLFKAIELTIADARPQAVFVYATCVTGLIGEDVRSVCRRATESFGIPVIPVEAPGFVGPKNLGNRIAGDVLLEFVIGTQEPPLQTPTDIVLVGEYNIAGDLDLVEPLFHRAGIRILSRITGNASYSEVCQAHRARATGVVCGRALINVARELEVRYGIPFREISFYGRTEMSRALRSMAEMLVVHDPAVIERVESVIRDEEASLQEELRRYDHLKGKRAVLYTGGVKSWSIIQALMDLGIEVVAVGTKKSTYEDEEKMKAILGPDAPLYENISPAMIRKLIREEGADMLIAGGRNLYLAIKEGIPFVDVNQERHLPYAGYAGLLNLAGEISQSIQYYEREKRANAPIKREVEKDLRPVLINPLKHSMSIGAAIAFQGIDRASVVMHGAQGCNFLGKVLLTAHFKDPVSLNGTKLFVEDVVMGGADRLRDTLRETESKERPDLIAVVTSGLAEVRGEDIVLEIREAGISTPVVHVPTPDYSGGLEEGYVAAVLGLLGLIEPVADEQSFEHASRKIILLPGSSLTPGDVNELQLICEDFGLNPVCIPDTSCLDGSRAGHSPVSVGGVAVSELIGCADASFTIAAGASMAPAAERLLERHRIPFEVFACLSNLNESDRLFTLLERISGRPTPSRYERQRRVLRDGMRDMAVRFGRKRVMLAMDAERAFQLAALLRPMGACVEAAIIPVATDYACMIDAERVIVGDLATLEERARLSPPDLIIANSHGRQAAERLSVPVFEWGFPAFEQPGFNSSVSIGYRGVMDMLCRIAGQLAH</sequence>
<dbReference type="Gene3D" id="3.40.50.12380">
    <property type="entry name" value="Nitrogenase MoFe cofactor biosynthesis protein NifE, C-terminal"/>
    <property type="match status" value="1"/>
</dbReference>
<evidence type="ECO:0000313" key="7">
    <source>
        <dbReference type="EMBL" id="KAB2934907.1"/>
    </source>
</evidence>
<protein>
    <recommendedName>
        <fullName evidence="2">Nitrogenase iron-molybdenum cofactor biosynthesis protein NifN</fullName>
    </recommendedName>
</protein>
<dbReference type="InterPro" id="IPR000510">
    <property type="entry name" value="Nase/OxRdtase_comp1"/>
</dbReference>
<evidence type="ECO:0000313" key="8">
    <source>
        <dbReference type="Proteomes" id="UP000460298"/>
    </source>
</evidence>
<gene>
    <name evidence="7" type="primary">nifN</name>
    <name evidence="7" type="ORF">F9K24_03765</name>
</gene>
<dbReference type="PANTHER" id="PTHR42956:SF1">
    <property type="entry name" value="NITROGENASE IRON-MOLYBDENUM COFACTOR BIOSYNTHESIS PROTEIN NIFE"/>
    <property type="match status" value="1"/>
</dbReference>
<dbReference type="InterPro" id="IPR000318">
    <property type="entry name" value="Nase_comp1_CS"/>
</dbReference>
<dbReference type="InterPro" id="IPR049939">
    <property type="entry name" value="NifE-like"/>
</dbReference>
<dbReference type="GO" id="GO:0065003">
    <property type="term" value="P:protein-containing complex assembly"/>
    <property type="evidence" value="ECO:0007669"/>
    <property type="project" value="InterPro"/>
</dbReference>
<dbReference type="Proteomes" id="UP000460298">
    <property type="component" value="Unassembled WGS sequence"/>
</dbReference>
<dbReference type="Pfam" id="PF00148">
    <property type="entry name" value="Oxidored_nitro"/>
    <property type="match status" value="2"/>
</dbReference>
<keyword evidence="3 4" id="KW-0535">Nitrogen fixation</keyword>
<dbReference type="UniPathway" id="UPA00782"/>
<dbReference type="NCBIfam" id="TIGR01285">
    <property type="entry name" value="nifN"/>
    <property type="match status" value="1"/>
</dbReference>
<feature type="coiled-coil region" evidence="5">
    <location>
        <begin position="283"/>
        <end position="310"/>
    </location>
</feature>
<evidence type="ECO:0000256" key="1">
    <source>
        <dbReference type="ARBA" id="ARBA00011002"/>
    </source>
</evidence>
<dbReference type="GO" id="GO:0016163">
    <property type="term" value="F:nitrogenase activity"/>
    <property type="evidence" value="ECO:0007669"/>
    <property type="project" value="InterPro"/>
</dbReference>
<dbReference type="PANTHER" id="PTHR42956">
    <property type="entry name" value="NITROGENASE IRON-MOLYBDENUM COFACTOR BIOSYNTHESIS PROTEIN NIFE"/>
    <property type="match status" value="1"/>
</dbReference>
<organism evidence="7 8">
    <name type="scientific">Leptonema illini</name>
    <dbReference type="NCBI Taxonomy" id="183"/>
    <lineage>
        <taxon>Bacteria</taxon>
        <taxon>Pseudomonadati</taxon>
        <taxon>Spirochaetota</taxon>
        <taxon>Spirochaetia</taxon>
        <taxon>Leptospirales</taxon>
        <taxon>Leptospiraceae</taxon>
        <taxon>Leptonema</taxon>
    </lineage>
</organism>
<accession>A0A833H4B4</accession>
<proteinExistence type="inferred from homology"/>
<evidence type="ECO:0000256" key="5">
    <source>
        <dbReference type="SAM" id="Coils"/>
    </source>
</evidence>
<keyword evidence="5" id="KW-0175">Coiled coil</keyword>
<dbReference type="SUPFAM" id="SSF53807">
    <property type="entry name" value="Helical backbone' metal receptor"/>
    <property type="match status" value="2"/>
</dbReference>
<comment type="similarity">
    <text evidence="1 4">Belongs to the NifD/NifK/NifE/NifN family.</text>
</comment>
<evidence type="ECO:0000256" key="2">
    <source>
        <dbReference type="ARBA" id="ARBA00013282"/>
    </source>
</evidence>
<dbReference type="EMBL" id="WBUI01000002">
    <property type="protein sequence ID" value="KAB2934907.1"/>
    <property type="molecule type" value="Genomic_DNA"/>
</dbReference>
<feature type="domain" description="Nitrogenase/oxidoreductase component 1" evidence="6">
    <location>
        <begin position="31"/>
        <end position="427"/>
    </location>
</feature>
<comment type="caution">
    <text evidence="7">The sequence shown here is derived from an EMBL/GenBank/DDBJ whole genome shotgun (WGS) entry which is preliminary data.</text>
</comment>
<evidence type="ECO:0000256" key="3">
    <source>
        <dbReference type="ARBA" id="ARBA00023231"/>
    </source>
</evidence>
<dbReference type="AlphaFoldDB" id="A0A833H4B4"/>
<dbReference type="InterPro" id="IPR005975">
    <property type="entry name" value="Nase_Mo-Fe_CF"/>
</dbReference>
<feature type="domain" description="Nitrogenase/oxidoreductase component 1" evidence="6">
    <location>
        <begin position="461"/>
        <end position="862"/>
    </location>
</feature>
<dbReference type="Gene3D" id="3.40.50.1980">
    <property type="entry name" value="Nitrogenase molybdenum iron protein domain"/>
    <property type="match status" value="4"/>
</dbReference>
<evidence type="ECO:0000256" key="4">
    <source>
        <dbReference type="RuleBase" id="RU004021"/>
    </source>
</evidence>
<evidence type="ECO:0000259" key="6">
    <source>
        <dbReference type="Pfam" id="PF00148"/>
    </source>
</evidence>
<reference evidence="7 8" key="1">
    <citation type="submission" date="2019-10" db="EMBL/GenBank/DDBJ databases">
        <title>Extracellular Electron Transfer in a Candidatus Methanoperedens spp. Enrichment Culture.</title>
        <authorList>
            <person name="Berger S."/>
            <person name="Rangel Shaw D."/>
            <person name="Berben T."/>
            <person name="In 'T Zandt M."/>
            <person name="Frank J."/>
            <person name="Reimann J."/>
            <person name="Jetten M.S.M."/>
            <person name="Welte C.U."/>
        </authorList>
    </citation>
    <scope>NUCLEOTIDE SEQUENCE [LARGE SCALE GENOMIC DNA]</scope>
    <source>
        <strain evidence="7">SB12</strain>
    </source>
</reference>